<keyword evidence="1 2" id="KW-0694">RNA-binding</keyword>
<dbReference type="InterPro" id="IPR000504">
    <property type="entry name" value="RRM_dom"/>
</dbReference>
<comment type="caution">
    <text evidence="5">The sequence shown here is derived from an EMBL/GenBank/DDBJ whole genome shotgun (WGS) entry which is preliminary data.</text>
</comment>
<dbReference type="CDD" id="cd12251">
    <property type="entry name" value="RRM3_hnRNPR_like"/>
    <property type="match status" value="1"/>
</dbReference>
<feature type="domain" description="RRM" evidence="4">
    <location>
        <begin position="297"/>
        <end position="379"/>
    </location>
</feature>
<dbReference type="Pfam" id="PF00076">
    <property type="entry name" value="RRM_1"/>
    <property type="match status" value="3"/>
</dbReference>
<dbReference type="Gene3D" id="3.30.70.330">
    <property type="match status" value="3"/>
</dbReference>
<protein>
    <recommendedName>
        <fullName evidence="4">RRM domain-containing protein</fullName>
    </recommendedName>
</protein>
<name>A0A176VJX5_MARPO</name>
<evidence type="ECO:0000256" key="1">
    <source>
        <dbReference type="ARBA" id="ARBA00022884"/>
    </source>
</evidence>
<dbReference type="EMBL" id="LVLJ01003591">
    <property type="protein sequence ID" value="OAE20652.1"/>
    <property type="molecule type" value="Genomic_DNA"/>
</dbReference>
<dbReference type="Proteomes" id="UP000077202">
    <property type="component" value="Unassembled WGS sequence"/>
</dbReference>
<evidence type="ECO:0000256" key="2">
    <source>
        <dbReference type="PROSITE-ProRule" id="PRU00176"/>
    </source>
</evidence>
<feature type="compositionally biased region" description="Acidic residues" evidence="3">
    <location>
        <begin position="83"/>
        <end position="105"/>
    </location>
</feature>
<feature type="compositionally biased region" description="Gly residues" evidence="3">
    <location>
        <begin position="577"/>
        <end position="596"/>
    </location>
</feature>
<proteinExistence type="predicted"/>
<dbReference type="PROSITE" id="PS50102">
    <property type="entry name" value="RRM"/>
    <property type="match status" value="3"/>
</dbReference>
<reference evidence="5" key="1">
    <citation type="submission" date="2016-03" db="EMBL/GenBank/DDBJ databases">
        <title>Mechanisms controlling the formation of the plant cell surface in tip-growing cells are functionally conserved among land plants.</title>
        <authorList>
            <person name="Honkanen S."/>
            <person name="Jones V.A."/>
            <person name="Morieri G."/>
            <person name="Champion C."/>
            <person name="Hetherington A.J."/>
            <person name="Kelly S."/>
            <person name="Saint-Marcoux D."/>
            <person name="Proust H."/>
            <person name="Prescott H."/>
            <person name="Dolan L."/>
        </authorList>
    </citation>
    <scope>NUCLEOTIDE SEQUENCE [LARGE SCALE GENOMIC DNA]</scope>
    <source>
        <tissue evidence="5">Whole gametophyte</tissue>
    </source>
</reference>
<evidence type="ECO:0000313" key="6">
    <source>
        <dbReference type="Proteomes" id="UP000077202"/>
    </source>
</evidence>
<evidence type="ECO:0000259" key="4">
    <source>
        <dbReference type="PROSITE" id="PS50102"/>
    </source>
</evidence>
<feature type="region of interest" description="Disordered" evidence="3">
    <location>
        <begin position="1"/>
        <end position="135"/>
    </location>
</feature>
<feature type="domain" description="RRM" evidence="4">
    <location>
        <begin position="392"/>
        <end position="470"/>
    </location>
</feature>
<evidence type="ECO:0000313" key="5">
    <source>
        <dbReference type="EMBL" id="OAE20652.1"/>
    </source>
</evidence>
<feature type="compositionally biased region" description="Acidic residues" evidence="3">
    <location>
        <begin position="16"/>
        <end position="57"/>
    </location>
</feature>
<dbReference type="SUPFAM" id="SSF54928">
    <property type="entry name" value="RNA-binding domain, RBD"/>
    <property type="match status" value="2"/>
</dbReference>
<gene>
    <name evidence="5" type="ORF">AXG93_154s1260</name>
</gene>
<accession>A0A176VJX5</accession>
<feature type="compositionally biased region" description="Basic and acidic residues" evidence="3">
    <location>
        <begin position="106"/>
        <end position="123"/>
    </location>
</feature>
<sequence length="602" mass="65899">MADDSASPEVIHSDHDEEQVDIDGDVDPEDEEVDGAVEVDDEEKGEGQEGLDLEMHEDEGIGYQDDPDQDQELESGMPNGEHGEDDVVDAVDGADEEEEDEDIVTEEVHKEVEKEEKDGEKSGELLTRPPHGSEVFVGGVTRDTAEEDLRSLCQNCGDIYEVKDLVKHFDDNPLCRVHRKSLNETVYLHLSEIICRRLVTSSPVMGAAVGHIVLRFSLMVRLLKDKDTGQNKGYAFVTFTTRESAEKAIETLNDTDLKVEFRFGTTLDPADYRFGQILDFSASWGRKLRFSHSQSKHRLFVGNIPKNWDKDELEKVLAEQGPGIQSVELLKDPKNPGKNRGFAFVEYYNHACAEHARRVMSKPNFRLGSNAPTISWADPRGGADTTSMSQVKVVYVRNLPDTVTEEQLQKLFEHHGEVTKVVLPSSKPGQSKRDFGFVHFSERSSALKAIEKTATYELGGRVLETSLAKPPTEKRPLGLEPAYPPQRAGLLPQYQARAGYGYGADIYGGVGGYGPTRGYNQPVIYGRGPAPAGMTMVPMLLPDGRVGYVLQQPGIQQGGSASYRGGRAGHGLLPYRPGGGGSGGGGSGGGSSGSGGRRYRPY</sequence>
<dbReference type="AlphaFoldDB" id="A0A176VJX5"/>
<feature type="domain" description="RRM" evidence="4">
    <location>
        <begin position="133"/>
        <end position="295"/>
    </location>
</feature>
<dbReference type="FunFam" id="3.30.70.330:FF:000259">
    <property type="entry name" value="RNA-binding (RRM/RBD/RNP motifs) family protein"/>
    <property type="match status" value="1"/>
</dbReference>
<dbReference type="InterPro" id="IPR035979">
    <property type="entry name" value="RBD_domain_sf"/>
</dbReference>
<dbReference type="GO" id="GO:0003723">
    <property type="term" value="F:RNA binding"/>
    <property type="evidence" value="ECO:0007669"/>
    <property type="project" value="UniProtKB-UniRule"/>
</dbReference>
<feature type="region of interest" description="Disordered" evidence="3">
    <location>
        <begin position="556"/>
        <end position="602"/>
    </location>
</feature>
<keyword evidence="6" id="KW-1185">Reference proteome</keyword>
<dbReference type="SMART" id="SM00360">
    <property type="entry name" value="RRM"/>
    <property type="match status" value="3"/>
</dbReference>
<evidence type="ECO:0000256" key="3">
    <source>
        <dbReference type="SAM" id="MobiDB-lite"/>
    </source>
</evidence>
<dbReference type="InterPro" id="IPR012677">
    <property type="entry name" value="Nucleotide-bd_a/b_plait_sf"/>
</dbReference>
<dbReference type="PANTHER" id="PTHR21245">
    <property type="entry name" value="HETEROGENEOUS NUCLEAR RIBONUCLEOPROTEIN"/>
    <property type="match status" value="1"/>
</dbReference>
<organism evidence="5 6">
    <name type="scientific">Marchantia polymorpha subsp. ruderalis</name>
    <dbReference type="NCBI Taxonomy" id="1480154"/>
    <lineage>
        <taxon>Eukaryota</taxon>
        <taxon>Viridiplantae</taxon>
        <taxon>Streptophyta</taxon>
        <taxon>Embryophyta</taxon>
        <taxon>Marchantiophyta</taxon>
        <taxon>Marchantiopsida</taxon>
        <taxon>Marchantiidae</taxon>
        <taxon>Marchantiales</taxon>
        <taxon>Marchantiaceae</taxon>
        <taxon>Marchantia</taxon>
    </lineage>
</organism>